<comment type="similarity">
    <text evidence="1 3">Belongs to the casein kinase 2 subunit beta family.</text>
</comment>
<dbReference type="GO" id="GO:0051726">
    <property type="term" value="P:regulation of cell cycle"/>
    <property type="evidence" value="ECO:0007669"/>
    <property type="project" value="EnsemblFungi"/>
</dbReference>
<dbReference type="GO" id="GO:0032040">
    <property type="term" value="C:small-subunit processome"/>
    <property type="evidence" value="ECO:0007669"/>
    <property type="project" value="EnsemblFungi"/>
</dbReference>
<dbReference type="GO" id="GO:0030291">
    <property type="term" value="F:protein serine/threonine kinase inhibitor activity"/>
    <property type="evidence" value="ECO:0007669"/>
    <property type="project" value="EnsemblFungi"/>
</dbReference>
<comment type="subunit">
    <text evidence="3">Tetramer of two alpha and two beta subunits.</text>
</comment>
<reference evidence="4 5" key="1">
    <citation type="journal article" date="2011" name="Proc. Natl. Acad. Sci. U.S.A.">
        <title>Evolutionary erosion of yeast sex chromosomes by mating-type switching accidents.</title>
        <authorList>
            <person name="Gordon J.L."/>
            <person name="Armisen D."/>
            <person name="Proux-Wera E."/>
            <person name="Oheigeartaigh S.S."/>
            <person name="Byrne K.P."/>
            <person name="Wolfe K.H."/>
        </authorList>
    </citation>
    <scope>NUCLEOTIDE SEQUENCE [LARGE SCALE GENOMIC DNA]</scope>
    <source>
        <strain evidence="5">ATCC 76901 / BCRC 22586 / CBS 4309 / NBRC 1992 / NRRL Y-12630</strain>
    </source>
</reference>
<sequence>MSQQFVEVPSHGELSDEDSGNYEEWIPSFCARFGHEYFCEVPTEFIEDDFNLTSLSQEVPHYRKALDLILDLEAISEEEEEEDEDMVGANNGQTDELVKKKAQAVNRSIIEHAAEQLYGLIHARYILTKPGLQAMAEKFDHKEFGTCPRYHCGGMQLLPCGLSDTIGKYTVRLYCPSCQDLYLPQSSRFLCLEGAFWGTSFPGVFLKHFKELEDYVGRKTKNSYELKVFGFKINDRAVSGQRMKWLRQYPSNEEEWEEFAKCEFEIPNID</sequence>
<dbReference type="GO" id="GO:0032545">
    <property type="term" value="C:CURI complex"/>
    <property type="evidence" value="ECO:0007669"/>
    <property type="project" value="EnsemblFungi"/>
</dbReference>
<dbReference type="GO" id="GO:0060962">
    <property type="term" value="P:regulation of ribosomal protein gene transcription by RNA polymerase II"/>
    <property type="evidence" value="ECO:0007669"/>
    <property type="project" value="EnsemblFungi"/>
</dbReference>
<dbReference type="InterPro" id="IPR035991">
    <property type="entry name" value="Casein_kinase_II_beta-like"/>
</dbReference>
<dbReference type="Proteomes" id="UP000001640">
    <property type="component" value="Chromosome 1"/>
</dbReference>
<keyword evidence="5" id="KW-1185">Reference proteome</keyword>
<dbReference type="GO" id="GO:0042790">
    <property type="term" value="P:nucleolar large rRNA transcription by RNA polymerase I"/>
    <property type="evidence" value="ECO:0007669"/>
    <property type="project" value="EnsemblFungi"/>
</dbReference>
<dbReference type="Gene3D" id="2.20.25.20">
    <property type="match status" value="1"/>
</dbReference>
<dbReference type="GO" id="GO:0005737">
    <property type="term" value="C:cytoplasm"/>
    <property type="evidence" value="ECO:0007669"/>
    <property type="project" value="TreeGrafter"/>
</dbReference>
<evidence type="ECO:0000313" key="4">
    <source>
        <dbReference type="EMBL" id="CCC66728.1"/>
    </source>
</evidence>
<dbReference type="InterPro" id="IPR000704">
    <property type="entry name" value="Casein_kinase_II_reg-sub"/>
</dbReference>
<comment type="function">
    <text evidence="2 3">Regulatory subunit of casein kinase II/CK2. As part of the kinase complex regulates the basal catalytic activity of the alpha subunit a constitutively active serine/threonine-protein kinase that phosphorylates a large number of substrates containing acidic residues C-terminal to the phosphorylated serine or threonine.</text>
</comment>
<dbReference type="OrthoDB" id="2275560at2759"/>
<evidence type="ECO:0000256" key="2">
    <source>
        <dbReference type="ARBA" id="ARBA00045899"/>
    </source>
</evidence>
<protein>
    <recommendedName>
        <fullName evidence="3">Casein kinase II subunit beta</fullName>
        <shortName evidence="3">CK II beta</shortName>
    </recommendedName>
</protein>
<dbReference type="AlphaFoldDB" id="G0V5J2"/>
<dbReference type="GeneID" id="96900219"/>
<dbReference type="GO" id="GO:0034456">
    <property type="term" value="C:UTP-C complex"/>
    <property type="evidence" value="ECO:0007669"/>
    <property type="project" value="EnsemblFungi"/>
</dbReference>
<dbReference type="GO" id="GO:0005956">
    <property type="term" value="C:protein kinase CK2 complex"/>
    <property type="evidence" value="ECO:0007669"/>
    <property type="project" value="UniProtKB-UniRule"/>
</dbReference>
<dbReference type="GO" id="GO:0006356">
    <property type="term" value="P:regulation of transcription by RNA polymerase I"/>
    <property type="evidence" value="ECO:0007669"/>
    <property type="project" value="EnsemblFungi"/>
</dbReference>
<evidence type="ECO:0000256" key="3">
    <source>
        <dbReference type="RuleBase" id="RU361268"/>
    </source>
</evidence>
<reference key="2">
    <citation type="submission" date="2011-08" db="EMBL/GenBank/DDBJ databases">
        <title>Genome sequence of Naumovozyma castellii.</title>
        <authorList>
            <person name="Gordon J.L."/>
            <person name="Armisen D."/>
            <person name="Proux-Wera E."/>
            <person name="OhEigeartaigh S.S."/>
            <person name="Byrne K.P."/>
            <person name="Wolfe K.H."/>
        </authorList>
    </citation>
    <scope>NUCLEOTIDE SEQUENCE</scope>
    <source>
        <strain>Type strain:CBS 4309</strain>
    </source>
</reference>
<gene>
    <name evidence="4" type="primary">NCAS0A01700</name>
    <name evidence="4" type="ordered locus">NCAS_0A01700</name>
</gene>
<dbReference type="SMART" id="SM01085">
    <property type="entry name" value="CK_II_beta"/>
    <property type="match status" value="1"/>
</dbReference>
<dbReference type="HOGENOM" id="CLU_034027_3_0_1"/>
<dbReference type="GO" id="GO:0006359">
    <property type="term" value="P:regulation of transcription by RNA polymerase III"/>
    <property type="evidence" value="ECO:0007669"/>
    <property type="project" value="EnsemblFungi"/>
</dbReference>
<dbReference type="Gene3D" id="1.10.1820.10">
    <property type="entry name" value="protein kinase ck2 holoenzyme, chain C, domain 1"/>
    <property type="match status" value="1"/>
</dbReference>
<dbReference type="PANTHER" id="PTHR11740">
    <property type="entry name" value="CASEIN KINASE II SUBUNIT BETA"/>
    <property type="match status" value="1"/>
</dbReference>
<proteinExistence type="inferred from homology"/>
<organism evidence="4 5">
    <name type="scientific">Naumovozyma castellii</name>
    <name type="common">Yeast</name>
    <name type="synonym">Saccharomyces castellii</name>
    <dbReference type="NCBI Taxonomy" id="27288"/>
    <lineage>
        <taxon>Eukaryota</taxon>
        <taxon>Fungi</taxon>
        <taxon>Dikarya</taxon>
        <taxon>Ascomycota</taxon>
        <taxon>Saccharomycotina</taxon>
        <taxon>Saccharomycetes</taxon>
        <taxon>Saccharomycetales</taxon>
        <taxon>Saccharomycetaceae</taxon>
        <taxon>Naumovozyma</taxon>
    </lineage>
</organism>
<dbReference type="SUPFAM" id="SSF57798">
    <property type="entry name" value="Casein kinase II beta subunit"/>
    <property type="match status" value="1"/>
</dbReference>
<dbReference type="FunFam" id="2.20.25.20:FF:000001">
    <property type="entry name" value="Casein kinase II subunit beta"/>
    <property type="match status" value="1"/>
</dbReference>
<name>G0V5J2_NAUCA</name>
<dbReference type="InParanoid" id="G0V5J2"/>
<evidence type="ECO:0000256" key="1">
    <source>
        <dbReference type="ARBA" id="ARBA00006941"/>
    </source>
</evidence>
<dbReference type="Pfam" id="PF01214">
    <property type="entry name" value="CK_II_beta"/>
    <property type="match status" value="1"/>
</dbReference>
<dbReference type="PRINTS" id="PR00472">
    <property type="entry name" value="CASNKINASEII"/>
</dbReference>
<dbReference type="RefSeq" id="XP_003673121.1">
    <property type="nucleotide sequence ID" value="XM_003673073.1"/>
</dbReference>
<dbReference type="InterPro" id="IPR016149">
    <property type="entry name" value="Casein_kin_II_reg-sub_N"/>
</dbReference>
<accession>G0V5J2</accession>
<dbReference type="PANTHER" id="PTHR11740:SF0">
    <property type="entry name" value="CASEIN KINASE II SUBUNIT BETA"/>
    <property type="match status" value="1"/>
</dbReference>
<dbReference type="STRING" id="1064592.G0V5J2"/>
<dbReference type="KEGG" id="ncs:NCAS_0A01700"/>
<dbReference type="PROSITE" id="PS01101">
    <property type="entry name" value="CK2_BETA"/>
    <property type="match status" value="1"/>
</dbReference>
<dbReference type="EMBL" id="HE576752">
    <property type="protein sequence ID" value="CCC66728.1"/>
    <property type="molecule type" value="Genomic_DNA"/>
</dbReference>
<dbReference type="GO" id="GO:0005654">
    <property type="term" value="C:nucleoplasm"/>
    <property type="evidence" value="ECO:0007669"/>
    <property type="project" value="UniProtKB-ARBA"/>
</dbReference>
<dbReference type="eggNOG" id="KOG3092">
    <property type="taxonomic scope" value="Eukaryota"/>
</dbReference>
<dbReference type="GO" id="GO:0006974">
    <property type="term" value="P:DNA damage response"/>
    <property type="evidence" value="ECO:0007669"/>
    <property type="project" value="EnsemblFungi"/>
</dbReference>
<dbReference type="OMA" id="QNGSPMA"/>
<dbReference type="FunFam" id="1.10.1820.10:FF:000005">
    <property type="entry name" value="Casein kinase II subunit beta"/>
    <property type="match status" value="1"/>
</dbReference>
<evidence type="ECO:0000313" key="5">
    <source>
        <dbReference type="Proteomes" id="UP000001640"/>
    </source>
</evidence>
<dbReference type="FunCoup" id="G0V5J2">
    <property type="interactions" value="776"/>
</dbReference>